<gene>
    <name evidence="1" type="ORF">IAC61_04235</name>
</gene>
<comment type="caution">
    <text evidence="1">The sequence shown here is derived from an EMBL/GenBank/DDBJ whole genome shotgun (WGS) entry which is preliminary data.</text>
</comment>
<accession>A0A9D9DFA6</accession>
<dbReference type="Proteomes" id="UP000823634">
    <property type="component" value="Unassembled WGS sequence"/>
</dbReference>
<dbReference type="EMBL" id="JADINA010000027">
    <property type="protein sequence ID" value="MBO8426512.1"/>
    <property type="molecule type" value="Genomic_DNA"/>
</dbReference>
<reference evidence="1" key="1">
    <citation type="submission" date="2020-10" db="EMBL/GenBank/DDBJ databases">
        <authorList>
            <person name="Gilroy R."/>
        </authorList>
    </citation>
    <scope>NUCLEOTIDE SEQUENCE</scope>
    <source>
        <strain evidence="1">17113</strain>
    </source>
</reference>
<name>A0A9D9DFA6_9FIRM</name>
<evidence type="ECO:0000313" key="2">
    <source>
        <dbReference type="Proteomes" id="UP000823634"/>
    </source>
</evidence>
<proteinExistence type="predicted"/>
<evidence type="ECO:0000313" key="1">
    <source>
        <dbReference type="EMBL" id="MBO8426512.1"/>
    </source>
</evidence>
<sequence length="197" mass="22123">MKQAEHAYLELTDAFDYALSSWLNLPLPSKTVHEAHQIIGACCFLLDNIYCKQDAGREISLSIAKDIGADFNPSEAKDEAAQIRVFISGGDFALGKSPLRDYIRFVSKTEPSILNCYSDSAGKLVAITCDELTNLVYGQTQEIHPTRLAEIIFLVLSEEFGRLYREILGKGFFLLKSVPYFLGIEEAMERIRKENCD</sequence>
<organism evidence="1 2">
    <name type="scientific">Candidatus Alloenteromonas pullistercoris</name>
    <dbReference type="NCBI Taxonomy" id="2840785"/>
    <lineage>
        <taxon>Bacteria</taxon>
        <taxon>Bacillati</taxon>
        <taxon>Bacillota</taxon>
        <taxon>Bacillota incertae sedis</taxon>
        <taxon>Candidatus Alloenteromonas</taxon>
    </lineage>
</organism>
<dbReference type="AlphaFoldDB" id="A0A9D9DFA6"/>
<reference evidence="1" key="2">
    <citation type="journal article" date="2021" name="PeerJ">
        <title>Extensive microbial diversity within the chicken gut microbiome revealed by metagenomics and culture.</title>
        <authorList>
            <person name="Gilroy R."/>
            <person name="Ravi A."/>
            <person name="Getino M."/>
            <person name="Pursley I."/>
            <person name="Horton D.L."/>
            <person name="Alikhan N.F."/>
            <person name="Baker D."/>
            <person name="Gharbi K."/>
            <person name="Hall N."/>
            <person name="Watson M."/>
            <person name="Adriaenssens E.M."/>
            <person name="Foster-Nyarko E."/>
            <person name="Jarju S."/>
            <person name="Secka A."/>
            <person name="Antonio M."/>
            <person name="Oren A."/>
            <person name="Chaudhuri R.R."/>
            <person name="La Ragione R."/>
            <person name="Hildebrand F."/>
            <person name="Pallen M.J."/>
        </authorList>
    </citation>
    <scope>NUCLEOTIDE SEQUENCE</scope>
    <source>
        <strain evidence="1">17113</strain>
    </source>
</reference>
<protein>
    <submittedName>
        <fullName evidence="1">Uncharacterized protein</fullName>
    </submittedName>
</protein>